<proteinExistence type="predicted"/>
<accession>A0AAD2A6Q7</accession>
<evidence type="ECO:0000313" key="2">
    <source>
        <dbReference type="Proteomes" id="UP000834106"/>
    </source>
</evidence>
<protein>
    <recommendedName>
        <fullName evidence="3">Reverse transcriptase zinc-binding domain-containing protein</fullName>
    </recommendedName>
</protein>
<dbReference type="PANTHER" id="PTHR33116">
    <property type="entry name" value="REVERSE TRANSCRIPTASE ZINC-BINDING DOMAIN-CONTAINING PROTEIN-RELATED-RELATED"/>
    <property type="match status" value="1"/>
</dbReference>
<name>A0AAD2A6Q7_9LAMI</name>
<keyword evidence="2" id="KW-1185">Reference proteome</keyword>
<dbReference type="Proteomes" id="UP000834106">
    <property type="component" value="Chromosome 18"/>
</dbReference>
<dbReference type="PANTHER" id="PTHR33116:SF84">
    <property type="entry name" value="RNA-DIRECTED DNA POLYMERASE"/>
    <property type="match status" value="1"/>
</dbReference>
<organism evidence="1 2">
    <name type="scientific">Fraxinus pennsylvanica</name>
    <dbReference type="NCBI Taxonomy" id="56036"/>
    <lineage>
        <taxon>Eukaryota</taxon>
        <taxon>Viridiplantae</taxon>
        <taxon>Streptophyta</taxon>
        <taxon>Embryophyta</taxon>
        <taxon>Tracheophyta</taxon>
        <taxon>Spermatophyta</taxon>
        <taxon>Magnoliopsida</taxon>
        <taxon>eudicotyledons</taxon>
        <taxon>Gunneridae</taxon>
        <taxon>Pentapetalae</taxon>
        <taxon>asterids</taxon>
        <taxon>lamiids</taxon>
        <taxon>Lamiales</taxon>
        <taxon>Oleaceae</taxon>
        <taxon>Oleeae</taxon>
        <taxon>Fraxinus</taxon>
    </lineage>
</organism>
<dbReference type="AlphaFoldDB" id="A0AAD2A6Q7"/>
<evidence type="ECO:0008006" key="3">
    <source>
        <dbReference type="Google" id="ProtNLM"/>
    </source>
</evidence>
<dbReference type="EMBL" id="OU503053">
    <property type="protein sequence ID" value="CAI9781954.1"/>
    <property type="molecule type" value="Genomic_DNA"/>
</dbReference>
<evidence type="ECO:0000313" key="1">
    <source>
        <dbReference type="EMBL" id="CAI9781954.1"/>
    </source>
</evidence>
<gene>
    <name evidence="1" type="ORF">FPE_LOCUS29384</name>
</gene>
<sequence length="328" mass="37225">MERLIKSSSANNPDKQLVVSNSDVSPMLELHMVPYGTTEVGEEVEESPIPLTILNEVGCWNVRGNGKWSCVVSVVYGDNFPVKHVDLWTDLVARHVGFAYLPWAVMGNFNSALSPSKVEDGSSSWFAWQDDLGNCLATVYWSSIFILPKAMIKQVEATLRAFLWKGCDLGTGETKVAWTICKDSASSLWVSWARSYLLKGRSIEELKCPGDCSWSWKKILKIAGERIIHESRLSRLAKVANIVEGDSWRWSSSRSPVLSDLMQDALDTFRPDSTREDVLRYMDDVHGVFSVRSASESIRLRFPKVTWYHIVWFPKYNPRHAFILWLAI</sequence>
<reference evidence="1" key="1">
    <citation type="submission" date="2023-05" db="EMBL/GenBank/DDBJ databases">
        <authorList>
            <person name="Huff M."/>
        </authorList>
    </citation>
    <scope>NUCLEOTIDE SEQUENCE</scope>
</reference>